<gene>
    <name evidence="1" type="ORF">EV182_004721</name>
</gene>
<reference evidence="1" key="1">
    <citation type="submission" date="2022-06" db="EMBL/GenBank/DDBJ databases">
        <title>Phylogenomic reconstructions and comparative analyses of Kickxellomycotina fungi.</title>
        <authorList>
            <person name="Reynolds N.K."/>
            <person name="Stajich J.E."/>
            <person name="Barry K."/>
            <person name="Grigoriev I.V."/>
            <person name="Crous P."/>
            <person name="Smith M.E."/>
        </authorList>
    </citation>
    <scope>NUCLEOTIDE SEQUENCE</scope>
    <source>
        <strain evidence="1">RSA 2271</strain>
    </source>
</reference>
<proteinExistence type="predicted"/>
<evidence type="ECO:0000313" key="2">
    <source>
        <dbReference type="Proteomes" id="UP001145114"/>
    </source>
</evidence>
<protein>
    <submittedName>
        <fullName evidence="1">Uncharacterized protein</fullName>
    </submittedName>
</protein>
<name>A0ACC1HNV5_9FUNG</name>
<feature type="non-terminal residue" evidence="1">
    <location>
        <position position="51"/>
    </location>
</feature>
<evidence type="ECO:0000313" key="1">
    <source>
        <dbReference type="EMBL" id="KAJ1678127.1"/>
    </source>
</evidence>
<sequence>MAAASRSGELSEKKTFRPKKNPAKQREAPPPPKNLSEAKKRIRDTQRLLRK</sequence>
<organism evidence="1 2">
    <name type="scientific">Spiromyces aspiralis</name>
    <dbReference type="NCBI Taxonomy" id="68401"/>
    <lineage>
        <taxon>Eukaryota</taxon>
        <taxon>Fungi</taxon>
        <taxon>Fungi incertae sedis</taxon>
        <taxon>Zoopagomycota</taxon>
        <taxon>Kickxellomycotina</taxon>
        <taxon>Kickxellomycetes</taxon>
        <taxon>Kickxellales</taxon>
        <taxon>Kickxellaceae</taxon>
        <taxon>Spiromyces</taxon>
    </lineage>
</organism>
<accession>A0ACC1HNV5</accession>
<dbReference type="EMBL" id="JAMZIH010001515">
    <property type="protein sequence ID" value="KAJ1678127.1"/>
    <property type="molecule type" value="Genomic_DNA"/>
</dbReference>
<dbReference type="Proteomes" id="UP001145114">
    <property type="component" value="Unassembled WGS sequence"/>
</dbReference>
<comment type="caution">
    <text evidence="1">The sequence shown here is derived from an EMBL/GenBank/DDBJ whole genome shotgun (WGS) entry which is preliminary data.</text>
</comment>
<keyword evidence="2" id="KW-1185">Reference proteome</keyword>